<reference evidence="2" key="1">
    <citation type="journal article" date="2019" name="Int. J. Syst. Evol. Microbiol.">
        <title>The Global Catalogue of Microorganisms (GCM) 10K type strain sequencing project: providing services to taxonomists for standard genome sequencing and annotation.</title>
        <authorList>
            <consortium name="The Broad Institute Genomics Platform"/>
            <consortium name="The Broad Institute Genome Sequencing Center for Infectious Disease"/>
            <person name="Wu L."/>
            <person name="Ma J."/>
        </authorList>
    </citation>
    <scope>NUCLEOTIDE SEQUENCE [LARGE SCALE GENOMIC DNA]</scope>
    <source>
        <strain evidence="2">JCM 15572</strain>
    </source>
</reference>
<proteinExistence type="predicted"/>
<evidence type="ECO:0000313" key="1">
    <source>
        <dbReference type="EMBL" id="GAA1554874.1"/>
    </source>
</evidence>
<comment type="caution">
    <text evidence="1">The sequence shown here is derived from an EMBL/GenBank/DDBJ whole genome shotgun (WGS) entry which is preliminary data.</text>
</comment>
<dbReference type="RefSeq" id="WP_344232085.1">
    <property type="nucleotide sequence ID" value="NZ_BAAAPH010000002.1"/>
</dbReference>
<organism evidence="1 2">
    <name type="scientific">Kribbella hippodromi</name>
    <dbReference type="NCBI Taxonomy" id="434347"/>
    <lineage>
        <taxon>Bacteria</taxon>
        <taxon>Bacillati</taxon>
        <taxon>Actinomycetota</taxon>
        <taxon>Actinomycetes</taxon>
        <taxon>Propionibacteriales</taxon>
        <taxon>Kribbellaceae</taxon>
        <taxon>Kribbella</taxon>
    </lineage>
</organism>
<accession>A0ABP4N7E2</accession>
<keyword evidence="2" id="KW-1185">Reference proteome</keyword>
<evidence type="ECO:0000313" key="2">
    <source>
        <dbReference type="Proteomes" id="UP001501705"/>
    </source>
</evidence>
<dbReference type="Proteomes" id="UP001501705">
    <property type="component" value="Unassembled WGS sequence"/>
</dbReference>
<gene>
    <name evidence="1" type="ORF">GCM10009804_09750</name>
</gene>
<name>A0ABP4N7E2_9ACTN</name>
<sequence>MLRVEHPRLQSAIRQVEDSLDAAWDSFCADSGVRPETPEASQLAEVVLQDPSEFDWRVVDAALDRMICPECGAKLGAGVTGCPSCDQANGFRFGARETDRPDVPPGNEHAIRVSSAVARTRHRYSPRARAGYELLLPDLLDGALPTTAQAQHAKHLVNQLTDDELERLITPADLDRKST</sequence>
<dbReference type="EMBL" id="BAAAPH010000002">
    <property type="protein sequence ID" value="GAA1554874.1"/>
    <property type="molecule type" value="Genomic_DNA"/>
</dbReference>
<protein>
    <submittedName>
        <fullName evidence="1">Uncharacterized protein</fullName>
    </submittedName>
</protein>